<evidence type="ECO:0000313" key="1">
    <source>
        <dbReference type="EMBL" id="AMG01328.1"/>
    </source>
</evidence>
<proteinExistence type="predicted"/>
<dbReference type="EMBL" id="CP014039">
    <property type="protein sequence ID" value="AMG01328.1"/>
    <property type="molecule type" value="Genomic_DNA"/>
</dbReference>
<dbReference type="Proteomes" id="UP000067422">
    <property type="component" value="Chromosome 2"/>
</dbReference>
<keyword evidence="2" id="KW-1185">Reference proteome</keyword>
<reference evidence="1" key="1">
    <citation type="submission" date="2018-01" db="EMBL/GenBank/DDBJ databases">
        <title>FDA dAtabase for Regulatory Grade micrObial Sequences (FDA-ARGOS): Supporting development and validation of Infectious Disease Dx tests.</title>
        <authorList>
            <person name="Hoffmann M."/>
            <person name="Allard M."/>
            <person name="Evans P."/>
            <person name="Brown E."/>
            <person name="Tallon L."/>
            <person name="Sadzewicz L."/>
            <person name="Sengamalay N."/>
            <person name="Ott S."/>
            <person name="Godinez A."/>
            <person name="Nagaraj S."/>
            <person name="Vyas G."/>
            <person name="Aluvathingal J."/>
            <person name="Nadendla S."/>
            <person name="Geyer C."/>
            <person name="Sichtig H."/>
        </authorList>
    </citation>
    <scope>NUCLEOTIDE SEQUENCE</scope>
    <source>
        <strain evidence="1">FDAARGOS_107</strain>
    </source>
</reference>
<protein>
    <recommendedName>
        <fullName evidence="3">HTH psq-type domain-containing protein</fullName>
    </recommendedName>
</protein>
<gene>
    <name evidence="1" type="ORF">AL538_27125</name>
</gene>
<organism evidence="1 2">
    <name type="scientific">Vibrio harveyi</name>
    <name type="common">Beneckea harveyi</name>
    <dbReference type="NCBI Taxonomy" id="669"/>
    <lineage>
        <taxon>Bacteria</taxon>
        <taxon>Pseudomonadati</taxon>
        <taxon>Pseudomonadota</taxon>
        <taxon>Gammaproteobacteria</taxon>
        <taxon>Vibrionales</taxon>
        <taxon>Vibrionaceae</taxon>
        <taxon>Vibrio</taxon>
    </lineage>
</organism>
<sequence>MNNSVHEYQGVVGLPKIAKLVGIPMPTLRYRIYLRKMTLEEAIKLGAAQKDSFKHEYRGFTGLREIANAFGINQRTLESRVIQRGMSIEDALSKPVRRRAVTAPSPSTKKVEKLLKPEKSDSLWNIALGVGGC</sequence>
<evidence type="ECO:0008006" key="3">
    <source>
        <dbReference type="Google" id="ProtNLM"/>
    </source>
</evidence>
<name>A0ABN4L6L3_VIBHA</name>
<accession>A0ABN4L6L3</accession>
<evidence type="ECO:0000313" key="2">
    <source>
        <dbReference type="Proteomes" id="UP000067422"/>
    </source>
</evidence>
<dbReference type="RefSeq" id="WP_050940466.1">
    <property type="nucleotide sequence ID" value="NZ_CANMKW010000001.1"/>
</dbReference>